<dbReference type="GO" id="GO:0006813">
    <property type="term" value="P:potassium ion transport"/>
    <property type="evidence" value="ECO:0007669"/>
    <property type="project" value="InterPro"/>
</dbReference>
<dbReference type="GO" id="GO:0008324">
    <property type="term" value="F:monoatomic cation transmembrane transporter activity"/>
    <property type="evidence" value="ECO:0007669"/>
    <property type="project" value="InterPro"/>
</dbReference>
<accession>A0A1W1BAW9</accession>
<gene>
    <name evidence="2" type="ORF">MNB_SV-9-309</name>
</gene>
<sequence>MKNILILADGNTARYFLEWVSKKRISENNYHIAFYKDGVLPENLNRDITAHFCDPTSYSKLLSLMSSVRFSEVFIIMDEVEDVRYSLKNIREIDDKIFIVLLDKWNQECSNMENLTIVNQNQLISSHLYDHLPNVPVIAQNIGLGEGEIMEMVVPFGSSYSYRHIGSIAQRKWKIVAIYRDKKQIIPTSATIVRPNDILLTLGKPRVLDGVYKSINKRYGLFPEPFGKNIYLILDMLVDEDKAFEYLQESIYLADRLENKNIYIRVVNPAHFDVISKLKKEENHRLAIHIYYDTLHIKEILEYDIQSFNIGLVINSLDTFNKYNLKEELFNLKKLVYIFGDISLYNINNCVIMMGSEAQMESISSTSFDLAESFDFTLKLCNYDPEGDFEKSKQIISHYETLSQIFNHDIQIVQSIDNPVRRLRKMNNTLQIIPFTSYMKKPSIFTLLSRHLEDYFFKLEKHPKILVPIEISEIGSL</sequence>
<proteinExistence type="predicted"/>
<dbReference type="Gene3D" id="3.30.70.1450">
    <property type="entry name" value="Regulator of K+ conductance, C-terminal domain"/>
    <property type="match status" value="1"/>
</dbReference>
<feature type="domain" description="RCK C-terminal" evidence="1">
    <location>
        <begin position="137"/>
        <end position="217"/>
    </location>
</feature>
<reference evidence="2" key="1">
    <citation type="submission" date="2016-10" db="EMBL/GenBank/DDBJ databases">
        <authorList>
            <person name="de Groot N.N."/>
        </authorList>
    </citation>
    <scope>NUCLEOTIDE SEQUENCE</scope>
</reference>
<evidence type="ECO:0000259" key="1">
    <source>
        <dbReference type="PROSITE" id="PS51202"/>
    </source>
</evidence>
<name>A0A1W1BAW9_9ZZZZ</name>
<dbReference type="AlphaFoldDB" id="A0A1W1BAW9"/>
<dbReference type="Pfam" id="PF02080">
    <property type="entry name" value="TrkA_C"/>
    <property type="match status" value="1"/>
</dbReference>
<evidence type="ECO:0000313" key="2">
    <source>
        <dbReference type="EMBL" id="SFV50694.1"/>
    </source>
</evidence>
<dbReference type="SUPFAM" id="SSF116726">
    <property type="entry name" value="TrkA C-terminal domain-like"/>
    <property type="match status" value="1"/>
</dbReference>
<dbReference type="EMBL" id="FPHG01000002">
    <property type="protein sequence ID" value="SFV50694.1"/>
    <property type="molecule type" value="Genomic_DNA"/>
</dbReference>
<dbReference type="InterPro" id="IPR006037">
    <property type="entry name" value="RCK_C"/>
</dbReference>
<dbReference type="InterPro" id="IPR036721">
    <property type="entry name" value="RCK_C_sf"/>
</dbReference>
<organism evidence="2">
    <name type="scientific">hydrothermal vent metagenome</name>
    <dbReference type="NCBI Taxonomy" id="652676"/>
    <lineage>
        <taxon>unclassified sequences</taxon>
        <taxon>metagenomes</taxon>
        <taxon>ecological metagenomes</taxon>
    </lineage>
</organism>
<protein>
    <submittedName>
        <fullName evidence="2">TrkA domain protein</fullName>
    </submittedName>
</protein>
<dbReference type="PROSITE" id="PS51202">
    <property type="entry name" value="RCK_C"/>
    <property type="match status" value="1"/>
</dbReference>